<feature type="signal peptide" evidence="1">
    <location>
        <begin position="1"/>
        <end position="22"/>
    </location>
</feature>
<proteinExistence type="predicted"/>
<dbReference type="RefSeq" id="WP_115171587.1">
    <property type="nucleotide sequence ID" value="NZ_UGYW01000002.1"/>
</dbReference>
<keyword evidence="1" id="KW-0732">Signal</keyword>
<name>A0A380CVC1_SPHSI</name>
<feature type="chain" id="PRO_5016756014" evidence="1">
    <location>
        <begin position="23"/>
        <end position="260"/>
    </location>
</feature>
<protein>
    <submittedName>
        <fullName evidence="2">GLPGLI family protein</fullName>
    </submittedName>
</protein>
<dbReference type="NCBIfam" id="TIGR01200">
    <property type="entry name" value="GLPGLI"/>
    <property type="match status" value="1"/>
</dbReference>
<dbReference type="Pfam" id="PF09697">
    <property type="entry name" value="Porph_ging"/>
    <property type="match status" value="1"/>
</dbReference>
<reference evidence="2 3" key="1">
    <citation type="submission" date="2018-06" db="EMBL/GenBank/DDBJ databases">
        <authorList>
            <consortium name="Pathogen Informatics"/>
            <person name="Doyle S."/>
        </authorList>
    </citation>
    <scope>NUCLEOTIDE SEQUENCE [LARGE SCALE GENOMIC DNA]</scope>
    <source>
        <strain evidence="2 3">NCTC11388</strain>
    </source>
</reference>
<accession>A0A380CVC1</accession>
<evidence type="ECO:0000313" key="2">
    <source>
        <dbReference type="EMBL" id="SUJ28388.1"/>
    </source>
</evidence>
<gene>
    <name evidence="2" type="ORF">NCTC11388_04313</name>
</gene>
<organism evidence="2 3">
    <name type="scientific">Sphingobacterium spiritivorum</name>
    <name type="common">Flavobacterium spiritivorum</name>
    <dbReference type="NCBI Taxonomy" id="258"/>
    <lineage>
        <taxon>Bacteria</taxon>
        <taxon>Pseudomonadati</taxon>
        <taxon>Bacteroidota</taxon>
        <taxon>Sphingobacteriia</taxon>
        <taxon>Sphingobacteriales</taxon>
        <taxon>Sphingobacteriaceae</taxon>
        <taxon>Sphingobacterium</taxon>
    </lineage>
</organism>
<dbReference type="AlphaFoldDB" id="A0A380CVC1"/>
<evidence type="ECO:0000313" key="3">
    <source>
        <dbReference type="Proteomes" id="UP000254893"/>
    </source>
</evidence>
<sequence>MVNRFVFLVLLSCFLMVQYAQAQYAYFPENGTITYERKFHLHNYVKNQLKKSQNTGGYSGIYFDGLLKNSPAELITKNKLSFNTTETFFENVKEEFPANQRYLLQNQEYYNDTKTYCNFKTGTFKKLLSFGEDELQLADSIAEIKWKFTDEYRNILGYDCRRVNGIMQDSVYIVAFYTPQIPVSGGPELINGLPGMILGVAIPSYNLNYFATKVELSQVAVPASVTKNKKVIPQSKAEISKKLKELMKWMSNKDLQRLFL</sequence>
<dbReference type="Proteomes" id="UP000254893">
    <property type="component" value="Unassembled WGS sequence"/>
</dbReference>
<evidence type="ECO:0000256" key="1">
    <source>
        <dbReference type="SAM" id="SignalP"/>
    </source>
</evidence>
<dbReference type="EMBL" id="UGYW01000002">
    <property type="protein sequence ID" value="SUJ28388.1"/>
    <property type="molecule type" value="Genomic_DNA"/>
</dbReference>
<dbReference type="InterPro" id="IPR005901">
    <property type="entry name" value="GLPGLI"/>
</dbReference>